<protein>
    <submittedName>
        <fullName evidence="5">Uncharacterized protein</fullName>
    </submittedName>
</protein>
<dbReference type="InterPro" id="IPR050708">
    <property type="entry name" value="T6SS_VgrG/RHS"/>
</dbReference>
<dbReference type="Pfam" id="PF05593">
    <property type="entry name" value="RHS_repeat"/>
    <property type="match status" value="2"/>
</dbReference>
<feature type="chain" id="PRO_5008000693" evidence="2">
    <location>
        <begin position="35"/>
        <end position="1620"/>
    </location>
</feature>
<keyword evidence="6" id="KW-1185">Reference proteome</keyword>
<dbReference type="InterPro" id="IPR045351">
    <property type="entry name" value="DUF6531"/>
</dbReference>
<dbReference type="InterPro" id="IPR056823">
    <property type="entry name" value="TEN-like_YD-shell"/>
</dbReference>
<dbReference type="PANTHER" id="PTHR32305">
    <property type="match status" value="1"/>
</dbReference>
<organism evidence="5 6">
    <name type="scientific">Paenibacillus swuensis</name>
    <dbReference type="NCBI Taxonomy" id="1178515"/>
    <lineage>
        <taxon>Bacteria</taxon>
        <taxon>Bacillati</taxon>
        <taxon>Bacillota</taxon>
        <taxon>Bacilli</taxon>
        <taxon>Bacillales</taxon>
        <taxon>Paenibacillaceae</taxon>
        <taxon>Paenibacillus</taxon>
    </lineage>
</organism>
<dbReference type="PANTHER" id="PTHR32305:SF17">
    <property type="entry name" value="TRNA NUCLEASE WAPA"/>
    <property type="match status" value="1"/>
</dbReference>
<gene>
    <name evidence="5" type="ORF">SY83_03140</name>
</gene>
<keyword evidence="2" id="KW-0732">Signal</keyword>
<dbReference type="KEGG" id="pswu:SY83_03140"/>
<dbReference type="InterPro" id="IPR006530">
    <property type="entry name" value="YD"/>
</dbReference>
<dbReference type="RefSeq" id="WP_068604178.1">
    <property type="nucleotide sequence ID" value="NZ_CP011388.1"/>
</dbReference>
<sequence length="1620" mass="182989">MFKKSKTKVISWAIVTSLLSSLLPIPAVVNTAVAAPQEKKDISAKFTKKEKTQLRTEKSKTYENPDGSYTSEISTSPIHYFDENKKIWLEIDNSFIEDKEEFRTNKNEFKVSLDKGHSTTEDLLEVKEDKYSIGMNPISTPSKSLAKKIKSNKLIYDNLFPNSSLEYEVNSNMVKESIVLKKKPAKDDLLSYKFKYNLTNLTYLENSDGSITLLDSATDKPVYLISKPFMFDSYRPEGYQQREDITTYAEEALSYDIKYDVKQDGDSLLIEIIPNKEWLLSENRVYPVTLDPTIVKLQPNYALADTYLRSAQPTTTAAAETTLTAGLGSPNIMRSLLRFELEGIVPVGSKVLSSDMNLWMASVSNNTPINISLHEATTLWSEYHASWNIANNGKAWTKPGGDFVAQPLSTVSGVGQLTSKLQWPVSSNKVNEWINDKTKNNGLLLKSTNETTLSYKRFISSDETSVLGYGPLLSVTYYPASRLGLEPYWTYDSRGLVDGTSYTNLGTGNNVIQYTDYSLDGRGEFGIDFTRTYNSKSIEKSVFGYGWTFTGNESIIDANRDGIVLFTDSDGTSFEFKYDSPTDKYISPPGKYLTLSKVTGGYEIKDKQGIITRFDSVGYDDTVNITKARIAYEQDLHGNQIKYNYDANNGRLISISDPSGRLISFTYDSNGLVDYSLLEGQKTDYTYDSEGKLTAVDKYSEPTKYSRSTFEYNADKRIKAVIDPNGRRTDYTYNQDVLHKVQEPVDDPLGNDLSSRVGTVYSYNLLGYEATVTDTLNQTTTYSLTVNYMPRTVTDANNKAWIYTYDENYNVLESLDPNAGLTVNTYDNMGNLLTTTDPENHKTTYTYNNLNKVLTITDPENKVITNTYYLHGKLWTTKNAKNEIKEYFYNGNGNISSVKNSDGTTETYSYDPKGNHVNYAQDATGNTIETVTDAVGNVTEEINGEEHLTKYGYDKLNQLKEVRDAKQRLTEYSYTDSGDLRSFKDAKGNITYYDYNGFNQLTKITNPLLKETNFKYDTNGNLTRTTKANGKTVTNVPNQLNQLSRVFLDGIVKWDYSYDALGNLDTVKTSGTVTKDIDYYKNDSVQKVTDRGTAVNYLYYADDERKYMNYAVNTGTRSLNYEYTPVKQLSKINKDGVELVSYSYNELDDLETIHRPNGLRTSVMYDTGNRLDIYKNLKQDGTPLEFYDLGYDRNSNITSIQTSKGTFNYTYDELEQLTKETLLNGSSINYDYDEVGNRIAKIVTSGGSNTTTSYSYNKANQISTVNGQAYTYDDNGNLTSDGKYTYLYDALDQLTEVKNSTNQTIFKATYEEAGLRTQTETAQGVINYYYDGSDVIFEKNITTGATLEYIWDDEGNPVGLIYNNQTYYYHTNNHGDVVSITDSNGSVVANYEYDAWGNTLTQSGPLASVNPYRYAGYRFDEAISLYFLNSRYYNALHGNFITLDSHPGHNDIPVSKNGYNYSISNPVNITDPDGDNPLIVYAVVFVAREGTKYVLKRQLKKHVMKAAIKATKGTRNVHKNSNSYVGNQGVYKIDIDGSLYKYGKADMTKLARSGNPKRLQTQINKLQRQNPNSQVTGRVIYHNKTISTRGIKKIETKAIQNYYDKFKKYPNGNQNHPGIR</sequence>
<dbReference type="NCBIfam" id="TIGR03696">
    <property type="entry name" value="Rhs_assc_core"/>
    <property type="match status" value="1"/>
</dbReference>
<dbReference type="Pfam" id="PF25023">
    <property type="entry name" value="TEN_YD-shell"/>
    <property type="match status" value="1"/>
</dbReference>
<evidence type="ECO:0000256" key="1">
    <source>
        <dbReference type="ARBA" id="ARBA00022737"/>
    </source>
</evidence>
<feature type="domain" description="DUF6531" evidence="3">
    <location>
        <begin position="504"/>
        <end position="576"/>
    </location>
</feature>
<proteinExistence type="predicted"/>
<dbReference type="PATRIC" id="fig|1178515.4.peg.619"/>
<dbReference type="EMBL" id="CP011388">
    <property type="protein sequence ID" value="ANE45480.1"/>
    <property type="molecule type" value="Genomic_DNA"/>
</dbReference>
<evidence type="ECO:0000259" key="4">
    <source>
        <dbReference type="Pfam" id="PF25023"/>
    </source>
</evidence>
<evidence type="ECO:0000259" key="3">
    <source>
        <dbReference type="Pfam" id="PF20148"/>
    </source>
</evidence>
<dbReference type="Pfam" id="PF20148">
    <property type="entry name" value="DUF6531"/>
    <property type="match status" value="1"/>
</dbReference>
<evidence type="ECO:0000256" key="2">
    <source>
        <dbReference type="SAM" id="SignalP"/>
    </source>
</evidence>
<dbReference type="STRING" id="1178515.SY83_03140"/>
<name>A0A172TEP6_9BACL</name>
<dbReference type="Gene3D" id="2.180.10.10">
    <property type="entry name" value="RHS repeat-associated core"/>
    <property type="match status" value="3"/>
</dbReference>
<reference evidence="5 6" key="1">
    <citation type="submission" date="2015-01" db="EMBL/GenBank/DDBJ databases">
        <title>Paenibacillus swuensis/DY6/whole genome sequencing.</title>
        <authorList>
            <person name="Kim M.K."/>
            <person name="Srinivasan S."/>
            <person name="Lee J.-J."/>
        </authorList>
    </citation>
    <scope>NUCLEOTIDE SEQUENCE [LARGE SCALE GENOMIC DNA]</scope>
    <source>
        <strain evidence="5 6">DY6</strain>
    </source>
</reference>
<dbReference type="InterPro" id="IPR031325">
    <property type="entry name" value="RHS_repeat"/>
</dbReference>
<evidence type="ECO:0000313" key="5">
    <source>
        <dbReference type="EMBL" id="ANE45480.1"/>
    </source>
</evidence>
<dbReference type="InterPro" id="IPR022385">
    <property type="entry name" value="Rhs_assc_core"/>
</dbReference>
<keyword evidence="1" id="KW-0677">Repeat</keyword>
<feature type="signal peptide" evidence="2">
    <location>
        <begin position="1"/>
        <end position="34"/>
    </location>
</feature>
<dbReference type="NCBIfam" id="TIGR01643">
    <property type="entry name" value="YD_repeat_2x"/>
    <property type="match status" value="3"/>
</dbReference>
<accession>A0A172TEP6</accession>
<feature type="domain" description="Teneurin-like YD-shell" evidence="4">
    <location>
        <begin position="1162"/>
        <end position="1467"/>
    </location>
</feature>
<dbReference type="NCBIfam" id="NF033679">
    <property type="entry name" value="DNRLRE_dom"/>
    <property type="match status" value="1"/>
</dbReference>
<evidence type="ECO:0000313" key="6">
    <source>
        <dbReference type="Proteomes" id="UP000076927"/>
    </source>
</evidence>
<dbReference type="Proteomes" id="UP000076927">
    <property type="component" value="Chromosome"/>
</dbReference>
<dbReference type="OrthoDB" id="41445at2"/>